<dbReference type="RefSeq" id="WP_012374640.1">
    <property type="nucleotide sequence ID" value="NC_010571.1"/>
</dbReference>
<accession>B1ZWZ2</accession>
<dbReference type="HOGENOM" id="CLU_039834_0_1_0"/>
<dbReference type="ESTHER" id="opitp-b1zwz2">
    <property type="family name" value="A85-IroE-IroD-Fes-Yiel"/>
</dbReference>
<evidence type="ECO:0000256" key="3">
    <source>
        <dbReference type="PROSITE-ProRule" id="PRU00339"/>
    </source>
</evidence>
<dbReference type="InterPro" id="IPR011990">
    <property type="entry name" value="TPR-like_helical_dom_sf"/>
</dbReference>
<dbReference type="SUPFAM" id="SSF48452">
    <property type="entry name" value="TPR-like"/>
    <property type="match status" value="1"/>
</dbReference>
<dbReference type="Gene3D" id="1.25.40.10">
    <property type="entry name" value="Tetratricopeptide repeat domain"/>
    <property type="match status" value="1"/>
</dbReference>
<evidence type="ECO:0000313" key="6">
    <source>
        <dbReference type="Proteomes" id="UP000007013"/>
    </source>
</evidence>
<dbReference type="STRING" id="452637.Oter_1819"/>
<keyword evidence="1" id="KW-0677">Repeat</keyword>
<dbReference type="AlphaFoldDB" id="B1ZWZ2"/>
<dbReference type="Gene3D" id="3.40.50.1820">
    <property type="entry name" value="alpha/beta hydrolase"/>
    <property type="match status" value="1"/>
</dbReference>
<sequence>MKNSAHVLIRLFLLALVPALAAGSDAPVIGIGHKHTIESPRLGENVDLVVHLPAGYGAGTQRYPVLLFLGSDARAKFTQAAGTLDCMTDAGQLPAFILVGLDLPRGNFVLVPQENPGGTASADRHLAALADEIVPFVDRTFRTNGYRILYGASNSGVFAVYALLSGKLPVQAYFASSPMLGWCPKLIREKTEAACAASDRARQFLFLIASDDDYERATNELPGFAELLRRRSPGWLQWKQATRTNEGHVPEMDVALGLRALFPDYNPPHALLTLAAMREHYATLSERYGFRLEVPESLLFDTGYSCATAGGLEEAQRLFEFGTKRYPASALLHAGLGFVHQKAGRRDAAIAALNKALQLEPTHGWASRMLAELQPPTR</sequence>
<evidence type="ECO:0000256" key="1">
    <source>
        <dbReference type="ARBA" id="ARBA00022737"/>
    </source>
</evidence>
<dbReference type="Pfam" id="PF00756">
    <property type="entry name" value="Esterase"/>
    <property type="match status" value="1"/>
</dbReference>
<dbReference type="InterPro" id="IPR050583">
    <property type="entry name" value="Mycobacterial_A85_antigen"/>
</dbReference>
<dbReference type="EMBL" id="CP001032">
    <property type="protein sequence ID" value="ACB75103.1"/>
    <property type="molecule type" value="Genomic_DNA"/>
</dbReference>
<keyword evidence="2 3" id="KW-0802">TPR repeat</keyword>
<feature type="chain" id="PRO_5002774664" evidence="4">
    <location>
        <begin position="22"/>
        <end position="378"/>
    </location>
</feature>
<gene>
    <name evidence="5" type="ordered locus">Oter_1819</name>
</gene>
<dbReference type="InterPro" id="IPR019734">
    <property type="entry name" value="TPR_rpt"/>
</dbReference>
<organism evidence="5 6">
    <name type="scientific">Opitutus terrae (strain DSM 11246 / JCM 15787 / PB90-1)</name>
    <dbReference type="NCBI Taxonomy" id="452637"/>
    <lineage>
        <taxon>Bacteria</taxon>
        <taxon>Pseudomonadati</taxon>
        <taxon>Verrucomicrobiota</taxon>
        <taxon>Opitutia</taxon>
        <taxon>Opitutales</taxon>
        <taxon>Opitutaceae</taxon>
        <taxon>Opitutus</taxon>
    </lineage>
</organism>
<dbReference type="PROSITE" id="PS50005">
    <property type="entry name" value="TPR"/>
    <property type="match status" value="1"/>
</dbReference>
<dbReference type="PANTHER" id="PTHR48098">
    <property type="entry name" value="ENTEROCHELIN ESTERASE-RELATED"/>
    <property type="match status" value="1"/>
</dbReference>
<name>B1ZWZ2_OPITP</name>
<evidence type="ECO:0000256" key="2">
    <source>
        <dbReference type="ARBA" id="ARBA00022803"/>
    </source>
</evidence>
<keyword evidence="4" id="KW-0732">Signal</keyword>
<protein>
    <submittedName>
        <fullName evidence="5">Tetratricopeptide TPR_2 repeat protein</fullName>
    </submittedName>
</protein>
<dbReference type="Proteomes" id="UP000007013">
    <property type="component" value="Chromosome"/>
</dbReference>
<feature type="signal peptide" evidence="4">
    <location>
        <begin position="1"/>
        <end position="21"/>
    </location>
</feature>
<feature type="repeat" description="TPR" evidence="3">
    <location>
        <begin position="330"/>
        <end position="363"/>
    </location>
</feature>
<proteinExistence type="predicted"/>
<dbReference type="SMART" id="SM00028">
    <property type="entry name" value="TPR"/>
    <property type="match status" value="1"/>
</dbReference>
<dbReference type="Pfam" id="PF07719">
    <property type="entry name" value="TPR_2"/>
    <property type="match status" value="1"/>
</dbReference>
<evidence type="ECO:0000256" key="4">
    <source>
        <dbReference type="SAM" id="SignalP"/>
    </source>
</evidence>
<dbReference type="KEGG" id="ote:Oter_1819"/>
<dbReference type="InterPro" id="IPR029058">
    <property type="entry name" value="AB_hydrolase_fold"/>
</dbReference>
<dbReference type="InterPro" id="IPR000801">
    <property type="entry name" value="Esterase-like"/>
</dbReference>
<keyword evidence="6" id="KW-1185">Reference proteome</keyword>
<dbReference type="InterPro" id="IPR013105">
    <property type="entry name" value="TPR_2"/>
</dbReference>
<reference evidence="5 6" key="1">
    <citation type="journal article" date="2011" name="J. Bacteriol.">
        <title>Genome sequence of the verrucomicrobium Opitutus terrae PB90-1, an abundant inhabitant of rice paddy soil ecosystems.</title>
        <authorList>
            <person name="van Passel M.W."/>
            <person name="Kant R."/>
            <person name="Palva A."/>
            <person name="Copeland A."/>
            <person name="Lucas S."/>
            <person name="Lapidus A."/>
            <person name="Glavina del Rio T."/>
            <person name="Pitluck S."/>
            <person name="Goltsman E."/>
            <person name="Clum A."/>
            <person name="Sun H."/>
            <person name="Schmutz J."/>
            <person name="Larimer F.W."/>
            <person name="Land M.L."/>
            <person name="Hauser L."/>
            <person name="Kyrpides N."/>
            <person name="Mikhailova N."/>
            <person name="Richardson P.P."/>
            <person name="Janssen P.H."/>
            <person name="de Vos W.M."/>
            <person name="Smidt H."/>
        </authorList>
    </citation>
    <scope>NUCLEOTIDE SEQUENCE [LARGE SCALE GENOMIC DNA]</scope>
    <source>
        <strain evidence="6">DSM 11246 / JCM 15787 / PB90-1</strain>
    </source>
</reference>
<evidence type="ECO:0000313" key="5">
    <source>
        <dbReference type="EMBL" id="ACB75103.1"/>
    </source>
</evidence>
<dbReference type="PANTHER" id="PTHR48098:SF3">
    <property type="entry name" value="IRON(III) ENTEROBACTIN ESTERASE"/>
    <property type="match status" value="1"/>
</dbReference>
<dbReference type="eggNOG" id="COG0457">
    <property type="taxonomic scope" value="Bacteria"/>
</dbReference>
<dbReference type="OrthoDB" id="189232at2"/>
<dbReference type="SUPFAM" id="SSF53474">
    <property type="entry name" value="alpha/beta-Hydrolases"/>
    <property type="match status" value="1"/>
</dbReference>
<dbReference type="eggNOG" id="COG2382">
    <property type="taxonomic scope" value="Bacteria"/>
</dbReference>